<dbReference type="PANTHER" id="PTHR47027:SF28">
    <property type="entry name" value="ENDONUCLEASE-REVERSE TRANSCRIPTASE"/>
    <property type="match status" value="1"/>
</dbReference>
<evidence type="ECO:0000313" key="3">
    <source>
        <dbReference type="Proteomes" id="UP000024635"/>
    </source>
</evidence>
<dbReference type="AlphaFoldDB" id="A0A016SJU3"/>
<dbReference type="Pfam" id="PF00078">
    <property type="entry name" value="RVT_1"/>
    <property type="match status" value="1"/>
</dbReference>
<dbReference type="SUPFAM" id="SSF56672">
    <property type="entry name" value="DNA/RNA polymerases"/>
    <property type="match status" value="1"/>
</dbReference>
<sequence length="164" mass="18205">MGLHQGSALSPFFFILVVDKVTQQMLAGPPFSLLYADDISLLADTRSQLQRKVQTWQDSLAKAGSKMNVKETEFMSAGRDVEPITDVNGVAIRQVNTFRYPRGALSEGGSVDMAAQERIKSAWNKWRESTGILCDKRCSNALKGKVHRTVVRPALIYGSECWPN</sequence>
<dbReference type="PROSITE" id="PS50878">
    <property type="entry name" value="RT_POL"/>
    <property type="match status" value="1"/>
</dbReference>
<dbReference type="InterPro" id="IPR000477">
    <property type="entry name" value="RT_dom"/>
</dbReference>
<comment type="caution">
    <text evidence="2">The sequence shown here is derived from an EMBL/GenBank/DDBJ whole genome shotgun (WGS) entry which is preliminary data.</text>
</comment>
<dbReference type="OrthoDB" id="5837891at2759"/>
<protein>
    <recommendedName>
        <fullName evidence="1">Reverse transcriptase domain-containing protein</fullName>
    </recommendedName>
</protein>
<dbReference type="PANTHER" id="PTHR47027">
    <property type="entry name" value="REVERSE TRANSCRIPTASE DOMAIN-CONTAINING PROTEIN"/>
    <property type="match status" value="1"/>
</dbReference>
<proteinExistence type="predicted"/>
<keyword evidence="3" id="KW-1185">Reference proteome</keyword>
<evidence type="ECO:0000313" key="2">
    <source>
        <dbReference type="EMBL" id="EYB90549.1"/>
    </source>
</evidence>
<reference evidence="3" key="1">
    <citation type="journal article" date="2015" name="Nat. Genet.">
        <title>The genome and transcriptome of the zoonotic hookworm Ancylostoma ceylanicum identify infection-specific gene families.</title>
        <authorList>
            <person name="Schwarz E.M."/>
            <person name="Hu Y."/>
            <person name="Antoshechkin I."/>
            <person name="Miller M.M."/>
            <person name="Sternberg P.W."/>
            <person name="Aroian R.V."/>
        </authorList>
    </citation>
    <scope>NUCLEOTIDE SEQUENCE</scope>
    <source>
        <strain evidence="3">HY135</strain>
    </source>
</reference>
<gene>
    <name evidence="2" type="primary">Acey_s0219.g2491</name>
    <name evidence="2" type="ORF">Y032_0219g2491</name>
</gene>
<accession>A0A016SJU3</accession>
<dbReference type="InterPro" id="IPR043502">
    <property type="entry name" value="DNA/RNA_pol_sf"/>
</dbReference>
<feature type="domain" description="Reverse transcriptase" evidence="1">
    <location>
        <begin position="1"/>
        <end position="92"/>
    </location>
</feature>
<name>A0A016SJU3_9BILA</name>
<organism evidence="2 3">
    <name type="scientific">Ancylostoma ceylanicum</name>
    <dbReference type="NCBI Taxonomy" id="53326"/>
    <lineage>
        <taxon>Eukaryota</taxon>
        <taxon>Metazoa</taxon>
        <taxon>Ecdysozoa</taxon>
        <taxon>Nematoda</taxon>
        <taxon>Chromadorea</taxon>
        <taxon>Rhabditida</taxon>
        <taxon>Rhabditina</taxon>
        <taxon>Rhabditomorpha</taxon>
        <taxon>Strongyloidea</taxon>
        <taxon>Ancylostomatidae</taxon>
        <taxon>Ancylostomatinae</taxon>
        <taxon>Ancylostoma</taxon>
    </lineage>
</organism>
<dbReference type="Gene3D" id="3.30.70.270">
    <property type="match status" value="1"/>
</dbReference>
<dbReference type="EMBL" id="JARK01001555">
    <property type="protein sequence ID" value="EYB90549.1"/>
    <property type="molecule type" value="Genomic_DNA"/>
</dbReference>
<dbReference type="Proteomes" id="UP000024635">
    <property type="component" value="Unassembled WGS sequence"/>
</dbReference>
<dbReference type="InterPro" id="IPR043128">
    <property type="entry name" value="Rev_trsase/Diguanyl_cyclase"/>
</dbReference>
<evidence type="ECO:0000259" key="1">
    <source>
        <dbReference type="PROSITE" id="PS50878"/>
    </source>
</evidence>